<sequence>MSGFLNSWNDGEAKRAIIDFVSRVSDGNGPDFVPKVDRIATFDNDGTLWCEQPIQVQLFFAFDRLAEMAKADPSLKDRPPFKAFLERDLAAIKALGKEGAFRFVLTTHSGETPENFDRLSHAWLASAQHPKLRRRFIDNVYLPQLELLDFLRAHEFTVFIVTGGGGDFVRSVSEEIYGIPRHQVIGSSVKTRFEIDEGRADMVKLAELGSFDDREVKPANIHLHIGRRPILAFGNSDGDLAMLRYTKSSSYPSLALLLHHDDAEREYAYDGNFALSPLVEALDRAHEYGLTVVSMERDWNRIFGDQPG</sequence>
<dbReference type="Gene3D" id="3.40.50.1000">
    <property type="entry name" value="HAD superfamily/HAD-like"/>
    <property type="match status" value="1"/>
</dbReference>
<dbReference type="InterPro" id="IPR036412">
    <property type="entry name" value="HAD-like_sf"/>
</dbReference>
<accession>A0ABV2N620</accession>
<protein>
    <submittedName>
        <fullName evidence="1">Phosphoserine phosphatase</fullName>
    </submittedName>
</protein>
<dbReference type="RefSeq" id="WP_354198848.1">
    <property type="nucleotide sequence ID" value="NZ_JBEPML010000022.1"/>
</dbReference>
<keyword evidence="2" id="KW-1185">Reference proteome</keyword>
<proteinExistence type="predicted"/>
<evidence type="ECO:0000313" key="1">
    <source>
        <dbReference type="EMBL" id="MET3794254.1"/>
    </source>
</evidence>
<name>A0ABV2N620_9HYPH</name>
<dbReference type="SUPFAM" id="SSF56784">
    <property type="entry name" value="HAD-like"/>
    <property type="match status" value="1"/>
</dbReference>
<dbReference type="Proteomes" id="UP001549076">
    <property type="component" value="Unassembled WGS sequence"/>
</dbReference>
<reference evidence="1 2" key="1">
    <citation type="submission" date="2024-06" db="EMBL/GenBank/DDBJ databases">
        <title>Genomic Encyclopedia of Type Strains, Phase IV (KMG-IV): sequencing the most valuable type-strain genomes for metagenomic binning, comparative biology and taxonomic classification.</title>
        <authorList>
            <person name="Goeker M."/>
        </authorList>
    </citation>
    <scope>NUCLEOTIDE SEQUENCE [LARGE SCALE GENOMIC DNA]</scope>
    <source>
        <strain evidence="1 2">DSM 27865</strain>
    </source>
</reference>
<dbReference type="Pfam" id="PF12710">
    <property type="entry name" value="HAD"/>
    <property type="match status" value="1"/>
</dbReference>
<organism evidence="1 2">
    <name type="scientific">Aquamicrobium terrae</name>
    <dbReference type="NCBI Taxonomy" id="1324945"/>
    <lineage>
        <taxon>Bacteria</taxon>
        <taxon>Pseudomonadati</taxon>
        <taxon>Pseudomonadota</taxon>
        <taxon>Alphaproteobacteria</taxon>
        <taxon>Hyphomicrobiales</taxon>
        <taxon>Phyllobacteriaceae</taxon>
        <taxon>Aquamicrobium</taxon>
    </lineage>
</organism>
<gene>
    <name evidence="1" type="ORF">ABID37_004494</name>
</gene>
<evidence type="ECO:0000313" key="2">
    <source>
        <dbReference type="Proteomes" id="UP001549076"/>
    </source>
</evidence>
<dbReference type="EMBL" id="JBEPML010000022">
    <property type="protein sequence ID" value="MET3794254.1"/>
    <property type="molecule type" value="Genomic_DNA"/>
</dbReference>
<comment type="caution">
    <text evidence="1">The sequence shown here is derived from an EMBL/GenBank/DDBJ whole genome shotgun (WGS) entry which is preliminary data.</text>
</comment>
<dbReference type="InterPro" id="IPR023214">
    <property type="entry name" value="HAD_sf"/>
</dbReference>